<dbReference type="GO" id="GO:0015171">
    <property type="term" value="F:amino acid transmembrane transporter activity"/>
    <property type="evidence" value="ECO:0007669"/>
    <property type="project" value="TreeGrafter"/>
</dbReference>
<proteinExistence type="predicted"/>
<dbReference type="Pfam" id="PF01810">
    <property type="entry name" value="LysE"/>
    <property type="match status" value="1"/>
</dbReference>
<reference evidence="7 8" key="1">
    <citation type="submission" date="2018-06" db="EMBL/GenBank/DDBJ databases">
        <title>Genomic Encyclopedia of Type Strains, Phase IV (KMG-IV): sequencing the most valuable type-strain genomes for metagenomic binning, comparative biology and taxonomic classification.</title>
        <authorList>
            <person name="Goeker M."/>
        </authorList>
    </citation>
    <scope>NUCLEOTIDE SEQUENCE [LARGE SCALE GENOMIC DNA]</scope>
    <source>
        <strain evidence="7 8">DSM 24875</strain>
    </source>
</reference>
<dbReference type="GO" id="GO:0005886">
    <property type="term" value="C:plasma membrane"/>
    <property type="evidence" value="ECO:0007669"/>
    <property type="project" value="UniProtKB-SubCell"/>
</dbReference>
<evidence type="ECO:0000256" key="3">
    <source>
        <dbReference type="ARBA" id="ARBA00022692"/>
    </source>
</evidence>
<comment type="caution">
    <text evidence="7">The sequence shown here is derived from an EMBL/GenBank/DDBJ whole genome shotgun (WGS) entry which is preliminary data.</text>
</comment>
<dbReference type="Proteomes" id="UP000253529">
    <property type="component" value="Unassembled WGS sequence"/>
</dbReference>
<feature type="transmembrane region" description="Helical" evidence="6">
    <location>
        <begin position="43"/>
        <end position="67"/>
    </location>
</feature>
<keyword evidence="3 6" id="KW-0812">Transmembrane</keyword>
<feature type="transmembrane region" description="Helical" evidence="6">
    <location>
        <begin position="146"/>
        <end position="166"/>
    </location>
</feature>
<evidence type="ECO:0000313" key="7">
    <source>
        <dbReference type="EMBL" id="RBP06404.1"/>
    </source>
</evidence>
<dbReference type="InterPro" id="IPR001123">
    <property type="entry name" value="LeuE-type"/>
</dbReference>
<keyword evidence="2" id="KW-1003">Cell membrane</keyword>
<sequence length="206" mass="21867">MTYLPSLFAVAGLYLVAVASPGPNFLIITQLALSGERRLARLVAWGVATGSVIWALLAMFGVAAVLASVGWLYLAVRLLGAAYLIWLGVRLLLGAARPRAEPIGRTAAMRPLAAWRAGLTTSLTNPKSGAFWTSVFATTFPADAPVWFFVATAATIAALSVGWHLGLATTFASSRIQARYRRLRRPIDAVSGAILVAFGLRLATAR</sequence>
<dbReference type="PANTHER" id="PTHR30086:SF20">
    <property type="entry name" value="ARGININE EXPORTER PROTEIN ARGO-RELATED"/>
    <property type="match status" value="1"/>
</dbReference>
<keyword evidence="5 6" id="KW-0472">Membrane</keyword>
<feature type="transmembrane region" description="Helical" evidence="6">
    <location>
        <begin position="187"/>
        <end position="204"/>
    </location>
</feature>
<evidence type="ECO:0000256" key="1">
    <source>
        <dbReference type="ARBA" id="ARBA00004651"/>
    </source>
</evidence>
<dbReference type="EMBL" id="QNRK01000031">
    <property type="protein sequence ID" value="RBP06404.1"/>
    <property type="molecule type" value="Genomic_DNA"/>
</dbReference>
<name>A0A366EVP5_9HYPH</name>
<accession>A0A366EVP5</accession>
<evidence type="ECO:0000313" key="8">
    <source>
        <dbReference type="Proteomes" id="UP000253529"/>
    </source>
</evidence>
<feature type="transmembrane region" description="Helical" evidence="6">
    <location>
        <begin position="74"/>
        <end position="93"/>
    </location>
</feature>
<dbReference type="AlphaFoldDB" id="A0A366EVP5"/>
<dbReference type="PANTHER" id="PTHR30086">
    <property type="entry name" value="ARGININE EXPORTER PROTEIN ARGO"/>
    <property type="match status" value="1"/>
</dbReference>
<gene>
    <name evidence="7" type="ORF">DFR50_13124</name>
</gene>
<protein>
    <submittedName>
        <fullName evidence="7">Threonine/homoserine/homoserine lactone efflux protein</fullName>
    </submittedName>
</protein>
<evidence type="ECO:0000256" key="2">
    <source>
        <dbReference type="ARBA" id="ARBA00022475"/>
    </source>
</evidence>
<keyword evidence="8" id="KW-1185">Reference proteome</keyword>
<evidence type="ECO:0000256" key="4">
    <source>
        <dbReference type="ARBA" id="ARBA00022989"/>
    </source>
</evidence>
<dbReference type="OrthoDB" id="7346064at2"/>
<keyword evidence="4 6" id="KW-1133">Transmembrane helix</keyword>
<comment type="subcellular location">
    <subcellularLocation>
        <location evidence="1">Cell membrane</location>
        <topology evidence="1">Multi-pass membrane protein</topology>
    </subcellularLocation>
</comment>
<evidence type="ECO:0000256" key="5">
    <source>
        <dbReference type="ARBA" id="ARBA00023136"/>
    </source>
</evidence>
<dbReference type="RefSeq" id="WP_113891604.1">
    <property type="nucleotide sequence ID" value="NZ_QNRK01000031.1"/>
</dbReference>
<evidence type="ECO:0000256" key="6">
    <source>
        <dbReference type="SAM" id="Phobius"/>
    </source>
</evidence>
<organism evidence="7 8">
    <name type="scientific">Roseiarcus fermentans</name>
    <dbReference type="NCBI Taxonomy" id="1473586"/>
    <lineage>
        <taxon>Bacteria</taxon>
        <taxon>Pseudomonadati</taxon>
        <taxon>Pseudomonadota</taxon>
        <taxon>Alphaproteobacteria</taxon>
        <taxon>Hyphomicrobiales</taxon>
        <taxon>Roseiarcaceae</taxon>
        <taxon>Roseiarcus</taxon>
    </lineage>
</organism>